<keyword evidence="2" id="KW-0092">Biotin</keyword>
<dbReference type="Pfam" id="PF02237">
    <property type="entry name" value="BPL_C"/>
    <property type="match status" value="1"/>
</dbReference>
<dbReference type="InterPro" id="IPR003142">
    <property type="entry name" value="BPL_C"/>
</dbReference>
<protein>
    <recommendedName>
        <fullName evidence="3">biotin--[biotin carboxyl-carrier protein] ligase</fullName>
        <ecNumber evidence="3">6.3.4.15</ecNumber>
    </recommendedName>
</protein>
<dbReference type="GO" id="GO:0005737">
    <property type="term" value="C:cytoplasm"/>
    <property type="evidence" value="ECO:0007669"/>
    <property type="project" value="TreeGrafter"/>
</dbReference>
<evidence type="ECO:0000256" key="3">
    <source>
        <dbReference type="ARBA" id="ARBA00024227"/>
    </source>
</evidence>
<dbReference type="AlphaFoldDB" id="A0A7S7AVG8"/>
<dbReference type="Pfam" id="PF03099">
    <property type="entry name" value="BPL_LplA_LipB"/>
    <property type="match status" value="1"/>
</dbReference>
<dbReference type="InterPro" id="IPR004143">
    <property type="entry name" value="BPL_LPL_catalytic"/>
</dbReference>
<dbReference type="PANTHER" id="PTHR12835:SF5">
    <property type="entry name" value="BIOTIN--PROTEIN LIGASE"/>
    <property type="match status" value="1"/>
</dbReference>
<evidence type="ECO:0000259" key="5">
    <source>
        <dbReference type="PROSITE" id="PS51733"/>
    </source>
</evidence>
<evidence type="ECO:0000256" key="1">
    <source>
        <dbReference type="ARBA" id="ARBA00022598"/>
    </source>
</evidence>
<evidence type="ECO:0000313" key="7">
    <source>
        <dbReference type="Proteomes" id="UP000593915"/>
    </source>
</evidence>
<dbReference type="InterPro" id="IPR004408">
    <property type="entry name" value="Biotin_CoA_COase_ligase"/>
</dbReference>
<dbReference type="SUPFAM" id="SSF55681">
    <property type="entry name" value="Class II aaRS and biotin synthetases"/>
    <property type="match status" value="1"/>
</dbReference>
<dbReference type="EMBL" id="CP061839">
    <property type="protein sequence ID" value="QOW59812.1"/>
    <property type="molecule type" value="Genomic_DNA"/>
</dbReference>
<dbReference type="EC" id="6.3.4.15" evidence="3"/>
<name>A0A7S7AVG8_9SPIR</name>
<evidence type="ECO:0000256" key="4">
    <source>
        <dbReference type="ARBA" id="ARBA00047846"/>
    </source>
</evidence>
<comment type="catalytic activity">
    <reaction evidence="4">
        <text>biotin + L-lysyl-[protein] + ATP = N(6)-biotinyl-L-lysyl-[protein] + AMP + diphosphate + H(+)</text>
        <dbReference type="Rhea" id="RHEA:11756"/>
        <dbReference type="Rhea" id="RHEA-COMP:9752"/>
        <dbReference type="Rhea" id="RHEA-COMP:10505"/>
        <dbReference type="ChEBI" id="CHEBI:15378"/>
        <dbReference type="ChEBI" id="CHEBI:29969"/>
        <dbReference type="ChEBI" id="CHEBI:30616"/>
        <dbReference type="ChEBI" id="CHEBI:33019"/>
        <dbReference type="ChEBI" id="CHEBI:57586"/>
        <dbReference type="ChEBI" id="CHEBI:83144"/>
        <dbReference type="ChEBI" id="CHEBI:456215"/>
        <dbReference type="EC" id="6.3.4.15"/>
    </reaction>
</comment>
<dbReference type="NCBIfam" id="TIGR00121">
    <property type="entry name" value="birA_ligase"/>
    <property type="match status" value="1"/>
</dbReference>
<dbReference type="Proteomes" id="UP000593915">
    <property type="component" value="Chromosome"/>
</dbReference>
<sequence>MYKQADIKNIFDAPVYYIERTCSTMNDAKTLVDKGAPFGTFIYAGEQSEGRGRLKGRVWYSNFNENLLGTVLLKQNFETSVPLKIGLAVALTADIFLPKELKTAIKWPNDILINGKKAAGILCETYKGCLLAGTGVNILQKEFSEDIKNRAVSIASAAGKAPSVEQFIKCYLKTLYSVLNMEDWHNKVNGKLWKKNETVKFMQGQNADIPVEGVLTGITEKGAVIIETEKGQTVYYSGELSFDYP</sequence>
<accession>A0A7S7AVG8</accession>
<gene>
    <name evidence="6" type="ORF">IFE08_07995</name>
</gene>
<keyword evidence="1 6" id="KW-0436">Ligase</keyword>
<dbReference type="PANTHER" id="PTHR12835">
    <property type="entry name" value="BIOTIN PROTEIN LIGASE"/>
    <property type="match status" value="1"/>
</dbReference>
<dbReference type="Gene3D" id="2.30.30.100">
    <property type="match status" value="1"/>
</dbReference>
<feature type="domain" description="BPL/LPL catalytic" evidence="5">
    <location>
        <begin position="1"/>
        <end position="183"/>
    </location>
</feature>
<evidence type="ECO:0000313" key="6">
    <source>
        <dbReference type="EMBL" id="QOW59812.1"/>
    </source>
</evidence>
<dbReference type="InterPro" id="IPR045864">
    <property type="entry name" value="aa-tRNA-synth_II/BPL/LPL"/>
</dbReference>
<dbReference type="RefSeq" id="WP_024466377.1">
    <property type="nucleotide sequence ID" value="NZ_CP061839.1"/>
</dbReference>
<dbReference type="CDD" id="cd16442">
    <property type="entry name" value="BPL"/>
    <property type="match status" value="1"/>
</dbReference>
<dbReference type="GO" id="GO:0004077">
    <property type="term" value="F:biotin--[biotin carboxyl-carrier protein] ligase activity"/>
    <property type="evidence" value="ECO:0007669"/>
    <property type="project" value="UniProtKB-EC"/>
</dbReference>
<evidence type="ECO:0000256" key="2">
    <source>
        <dbReference type="ARBA" id="ARBA00023267"/>
    </source>
</evidence>
<organism evidence="6 7">
    <name type="scientific">Treponema pedis</name>
    <dbReference type="NCBI Taxonomy" id="409322"/>
    <lineage>
        <taxon>Bacteria</taxon>
        <taxon>Pseudomonadati</taxon>
        <taxon>Spirochaetota</taxon>
        <taxon>Spirochaetia</taxon>
        <taxon>Spirochaetales</taxon>
        <taxon>Treponemataceae</taxon>
        <taxon>Treponema</taxon>
    </lineage>
</organism>
<dbReference type="PROSITE" id="PS51733">
    <property type="entry name" value="BPL_LPL_CATALYTIC"/>
    <property type="match status" value="1"/>
</dbReference>
<proteinExistence type="predicted"/>
<reference evidence="6 7" key="1">
    <citation type="submission" date="2020-09" db="EMBL/GenBank/DDBJ databases">
        <title>Characterization of Treponema spp. from bovine digital dermatitis in Korea.</title>
        <authorList>
            <person name="Espiritu H.M."/>
            <person name="Cho Y.I."/>
            <person name="Mamuad L."/>
        </authorList>
    </citation>
    <scope>NUCLEOTIDE SEQUENCE [LARGE SCALE GENOMIC DNA]</scope>
    <source>
        <strain evidence="6 7">KS1</strain>
    </source>
</reference>
<dbReference type="Gene3D" id="3.30.930.10">
    <property type="entry name" value="Bira Bifunctional Protein, Domain 2"/>
    <property type="match status" value="1"/>
</dbReference>